<dbReference type="AlphaFoldDB" id="A0A843TV71"/>
<gene>
    <name evidence="2" type="ORF">Taro_005642</name>
</gene>
<feature type="compositionally biased region" description="Polar residues" evidence="1">
    <location>
        <begin position="1"/>
        <end position="16"/>
    </location>
</feature>
<evidence type="ECO:0000313" key="3">
    <source>
        <dbReference type="Proteomes" id="UP000652761"/>
    </source>
</evidence>
<evidence type="ECO:0000256" key="1">
    <source>
        <dbReference type="SAM" id="MobiDB-lite"/>
    </source>
</evidence>
<organism evidence="2 3">
    <name type="scientific">Colocasia esculenta</name>
    <name type="common">Wild taro</name>
    <name type="synonym">Arum esculentum</name>
    <dbReference type="NCBI Taxonomy" id="4460"/>
    <lineage>
        <taxon>Eukaryota</taxon>
        <taxon>Viridiplantae</taxon>
        <taxon>Streptophyta</taxon>
        <taxon>Embryophyta</taxon>
        <taxon>Tracheophyta</taxon>
        <taxon>Spermatophyta</taxon>
        <taxon>Magnoliopsida</taxon>
        <taxon>Liliopsida</taxon>
        <taxon>Araceae</taxon>
        <taxon>Aroideae</taxon>
        <taxon>Colocasieae</taxon>
        <taxon>Colocasia</taxon>
    </lineage>
</organism>
<keyword evidence="3" id="KW-1185">Reference proteome</keyword>
<name>A0A843TV71_COLES</name>
<sequence length="128" mass="14390">MKYKFQKNNASAVRSQQDQRPKEITTLKEPFAKRSTKHLQNSTPRWKISKNGQGSSRHQHPSYSPRVVIDRRSGKAPQDQTLPTMNGIVRSGGWVGSSRSRPKSGRICGSARLQWSLADPGSTRYAKL</sequence>
<comment type="caution">
    <text evidence="2">The sequence shown here is derived from an EMBL/GenBank/DDBJ whole genome shotgun (WGS) entry which is preliminary data.</text>
</comment>
<evidence type="ECO:0000313" key="2">
    <source>
        <dbReference type="EMBL" id="MQL73284.1"/>
    </source>
</evidence>
<accession>A0A843TV71</accession>
<feature type="compositionally biased region" description="Polar residues" evidence="1">
    <location>
        <begin position="38"/>
        <end position="56"/>
    </location>
</feature>
<feature type="compositionally biased region" description="Basic and acidic residues" evidence="1">
    <location>
        <begin position="17"/>
        <end position="32"/>
    </location>
</feature>
<dbReference type="EMBL" id="NMUH01000160">
    <property type="protein sequence ID" value="MQL73284.1"/>
    <property type="molecule type" value="Genomic_DNA"/>
</dbReference>
<reference evidence="2" key="1">
    <citation type="submission" date="2017-07" db="EMBL/GenBank/DDBJ databases">
        <title>Taro Niue Genome Assembly and Annotation.</title>
        <authorList>
            <person name="Atibalentja N."/>
            <person name="Keating K."/>
            <person name="Fields C.J."/>
        </authorList>
    </citation>
    <scope>NUCLEOTIDE SEQUENCE</scope>
    <source>
        <strain evidence="2">Niue_2</strain>
        <tissue evidence="2">Leaf</tissue>
    </source>
</reference>
<proteinExistence type="predicted"/>
<protein>
    <submittedName>
        <fullName evidence="2">Uncharacterized protein</fullName>
    </submittedName>
</protein>
<feature type="region of interest" description="Disordered" evidence="1">
    <location>
        <begin position="1"/>
        <end position="107"/>
    </location>
</feature>
<feature type="compositionally biased region" description="Low complexity" evidence="1">
    <location>
        <begin position="87"/>
        <end position="99"/>
    </location>
</feature>
<dbReference type="Proteomes" id="UP000652761">
    <property type="component" value="Unassembled WGS sequence"/>
</dbReference>